<dbReference type="Gene3D" id="3.30.70.270">
    <property type="match status" value="2"/>
</dbReference>
<dbReference type="InterPro" id="IPR041588">
    <property type="entry name" value="Integrase_H2C2"/>
</dbReference>
<keyword evidence="2" id="KW-0175">Coiled coil</keyword>
<evidence type="ECO:0000256" key="1">
    <source>
        <dbReference type="ARBA" id="ARBA00023268"/>
    </source>
</evidence>
<dbReference type="Pfam" id="PF00078">
    <property type="entry name" value="RVT_1"/>
    <property type="match status" value="1"/>
</dbReference>
<dbReference type="FunFam" id="3.30.70.270:FF:000020">
    <property type="entry name" value="Transposon Tf2-6 polyprotein-like Protein"/>
    <property type="match status" value="1"/>
</dbReference>
<evidence type="ECO:0000313" key="4">
    <source>
        <dbReference type="EMBL" id="KAF8750840.1"/>
    </source>
</evidence>
<dbReference type="AlphaFoldDB" id="A0A8H7I627"/>
<dbReference type="Pfam" id="PF17919">
    <property type="entry name" value="RT_RNaseH_2"/>
    <property type="match status" value="1"/>
</dbReference>
<reference evidence="4" key="1">
    <citation type="submission" date="2020-09" db="EMBL/GenBank/DDBJ databases">
        <title>Comparative genome analyses of four rice-infecting Rhizoctonia solani isolates reveal extensive enrichment of homogalacturonan modification genes.</title>
        <authorList>
            <person name="Lee D.-Y."/>
            <person name="Jeon J."/>
            <person name="Kim K.-T."/>
            <person name="Cheong K."/>
            <person name="Song H."/>
            <person name="Choi G."/>
            <person name="Ko J."/>
            <person name="Opiyo S.O."/>
            <person name="Zuo S."/>
            <person name="Madhav S."/>
            <person name="Lee Y.-H."/>
            <person name="Wang G.-L."/>
        </authorList>
    </citation>
    <scope>NUCLEOTIDE SEQUENCE</scope>
    <source>
        <strain evidence="4">AG1-IA B2</strain>
    </source>
</reference>
<evidence type="ECO:0000313" key="5">
    <source>
        <dbReference type="Proteomes" id="UP000614334"/>
    </source>
</evidence>
<dbReference type="Proteomes" id="UP000614334">
    <property type="component" value="Unassembled WGS sequence"/>
</dbReference>
<dbReference type="InterPro" id="IPR050951">
    <property type="entry name" value="Retrovirus_Pol_polyprotein"/>
</dbReference>
<dbReference type="CDD" id="cd09274">
    <property type="entry name" value="RNase_HI_RT_Ty3"/>
    <property type="match status" value="1"/>
</dbReference>
<dbReference type="EMBL" id="JACYCF010000019">
    <property type="protein sequence ID" value="KAF8750840.1"/>
    <property type="molecule type" value="Genomic_DNA"/>
</dbReference>
<gene>
    <name evidence="4" type="ORF">RHS01_09082</name>
</gene>
<dbReference type="Gene3D" id="1.10.340.70">
    <property type="match status" value="1"/>
</dbReference>
<dbReference type="Pfam" id="PF17921">
    <property type="entry name" value="Integrase_H2C2"/>
    <property type="match status" value="1"/>
</dbReference>
<dbReference type="GO" id="GO:0003824">
    <property type="term" value="F:catalytic activity"/>
    <property type="evidence" value="ECO:0007669"/>
    <property type="project" value="UniProtKB-KW"/>
</dbReference>
<organism evidence="4 5">
    <name type="scientific">Rhizoctonia solani</name>
    <dbReference type="NCBI Taxonomy" id="456999"/>
    <lineage>
        <taxon>Eukaryota</taxon>
        <taxon>Fungi</taxon>
        <taxon>Dikarya</taxon>
        <taxon>Basidiomycota</taxon>
        <taxon>Agaricomycotina</taxon>
        <taxon>Agaricomycetes</taxon>
        <taxon>Cantharellales</taxon>
        <taxon>Ceratobasidiaceae</taxon>
        <taxon>Rhizoctonia</taxon>
    </lineage>
</organism>
<name>A0A8H7I627_9AGAM</name>
<dbReference type="InterPro" id="IPR041577">
    <property type="entry name" value="RT_RNaseH_2"/>
</dbReference>
<dbReference type="InterPro" id="IPR043502">
    <property type="entry name" value="DNA/RNA_pol_sf"/>
</dbReference>
<proteinExistence type="predicted"/>
<feature type="coiled-coil region" evidence="2">
    <location>
        <begin position="324"/>
        <end position="351"/>
    </location>
</feature>
<keyword evidence="1" id="KW-0511">Multifunctional enzyme</keyword>
<evidence type="ECO:0000259" key="3">
    <source>
        <dbReference type="PROSITE" id="PS50878"/>
    </source>
</evidence>
<sequence>MTFGLTNAPAAFQHFMNKLFKDLLDVCVTIYLDDILIYSKTDANHTQHVHKVLRQLMENQLFCKASKCTFHVTLVEYLGIIVLDKGFSLDKLKIQAVQEWPVLTKIKEVQLFLGFANFLCQFVANFSHMARPLHNLVKKDMPWKWDTREQEAFQGLKDAITNTPVLCHADPAKPYFLETDASGRHWVYTQPTAGRRTTTPPGFPVRIIQRCQQNYNTHDKELLAIIWSFEYWRIFLEGTEHPITVFTDHCNLEYWKESITFNQQHAQWHLLLAGYNFHIVYCPRKQSGKPDTLSQQSDHADIPPANQTMLPNPVFANVALVIPEKELQRQIEAALDQDKLLEEILQFLQNKSKAPLSIKRAFKDYQMEAGLLFYQGRIVVPDVGTLRTDLLQILHDSPLARHPGRQQMLELVSRNYYWPGIQADTYWHVDSCKTCQRIQKPKYASIPRNH</sequence>
<dbReference type="SUPFAM" id="SSF56672">
    <property type="entry name" value="DNA/RNA polymerases"/>
    <property type="match status" value="1"/>
</dbReference>
<comment type="caution">
    <text evidence="4">The sequence shown here is derived from an EMBL/GenBank/DDBJ whole genome shotgun (WGS) entry which is preliminary data.</text>
</comment>
<feature type="domain" description="Reverse transcriptase" evidence="3">
    <location>
        <begin position="1"/>
        <end position="82"/>
    </location>
</feature>
<protein>
    <recommendedName>
        <fullName evidence="3">Reverse transcriptase domain-containing protein</fullName>
    </recommendedName>
</protein>
<accession>A0A8H7I627</accession>
<dbReference type="PROSITE" id="PS50878">
    <property type="entry name" value="RT_POL"/>
    <property type="match status" value="1"/>
</dbReference>
<dbReference type="CDD" id="cd01647">
    <property type="entry name" value="RT_LTR"/>
    <property type="match status" value="1"/>
</dbReference>
<dbReference type="PANTHER" id="PTHR37984">
    <property type="entry name" value="PROTEIN CBG26694"/>
    <property type="match status" value="1"/>
</dbReference>
<dbReference type="InterPro" id="IPR000477">
    <property type="entry name" value="RT_dom"/>
</dbReference>
<evidence type="ECO:0000256" key="2">
    <source>
        <dbReference type="SAM" id="Coils"/>
    </source>
</evidence>
<dbReference type="InterPro" id="IPR043128">
    <property type="entry name" value="Rev_trsase/Diguanyl_cyclase"/>
</dbReference>
<dbReference type="PANTHER" id="PTHR37984:SF5">
    <property type="entry name" value="PROTEIN NYNRIN-LIKE"/>
    <property type="match status" value="1"/>
</dbReference>
<dbReference type="FunFam" id="3.30.70.270:FF:000003">
    <property type="entry name" value="Transposon Ty3-G Gag-Pol polyprotein"/>
    <property type="match status" value="1"/>
</dbReference>